<sequence length="193" mass="20890">MTTDEQAILDQLNADDWALLYRCRWSQPDADRVVPQLAKLLDSNAPEIRQEALRALFRIGTPAAPAAQRVAELTRTEDPLTRRLAVLALGQIAHTIPDVCVHPLASTLSGPECCRDALRVLAFIGGEAKTAIDQVKPLFDSADAKVRKAAVVAAASIDPSNPEVFALLRKATKDRSRIVRTAASKCLQAGETD</sequence>
<evidence type="ECO:0000313" key="1">
    <source>
        <dbReference type="EMBL" id="QDU37976.1"/>
    </source>
</evidence>
<dbReference type="PANTHER" id="PTHR12697">
    <property type="entry name" value="PBS LYASE HEAT-LIKE PROTEIN"/>
    <property type="match status" value="1"/>
</dbReference>
<dbReference type="OrthoDB" id="9828815at2"/>
<protein>
    <submittedName>
        <fullName evidence="1">HEAT repeat protein</fullName>
    </submittedName>
</protein>
<dbReference type="PANTHER" id="PTHR12697:SF5">
    <property type="entry name" value="DEOXYHYPUSINE HYDROXYLASE"/>
    <property type="match status" value="1"/>
</dbReference>
<dbReference type="EMBL" id="CP036275">
    <property type="protein sequence ID" value="QDU37976.1"/>
    <property type="molecule type" value="Genomic_DNA"/>
</dbReference>
<accession>A0A517Z669</accession>
<dbReference type="InterPro" id="IPR011989">
    <property type="entry name" value="ARM-like"/>
</dbReference>
<dbReference type="InterPro" id="IPR016024">
    <property type="entry name" value="ARM-type_fold"/>
</dbReference>
<dbReference type="KEGG" id="mri:Mal4_22950"/>
<name>A0A517Z669_9PLAN</name>
<dbReference type="Proteomes" id="UP000320496">
    <property type="component" value="Chromosome"/>
</dbReference>
<dbReference type="AlphaFoldDB" id="A0A517Z669"/>
<reference evidence="1 2" key="1">
    <citation type="submission" date="2019-02" db="EMBL/GenBank/DDBJ databases">
        <title>Deep-cultivation of Planctomycetes and their phenomic and genomic characterization uncovers novel biology.</title>
        <authorList>
            <person name="Wiegand S."/>
            <person name="Jogler M."/>
            <person name="Boedeker C."/>
            <person name="Pinto D."/>
            <person name="Vollmers J."/>
            <person name="Rivas-Marin E."/>
            <person name="Kohn T."/>
            <person name="Peeters S.H."/>
            <person name="Heuer A."/>
            <person name="Rast P."/>
            <person name="Oberbeckmann S."/>
            <person name="Bunk B."/>
            <person name="Jeske O."/>
            <person name="Meyerdierks A."/>
            <person name="Storesund J.E."/>
            <person name="Kallscheuer N."/>
            <person name="Luecker S."/>
            <person name="Lage O.M."/>
            <person name="Pohl T."/>
            <person name="Merkel B.J."/>
            <person name="Hornburger P."/>
            <person name="Mueller R.-W."/>
            <person name="Bruemmer F."/>
            <person name="Labrenz M."/>
            <person name="Spormann A.M."/>
            <person name="Op den Camp H."/>
            <person name="Overmann J."/>
            <person name="Amann R."/>
            <person name="Jetten M.S.M."/>
            <person name="Mascher T."/>
            <person name="Medema M.H."/>
            <person name="Devos D.P."/>
            <person name="Kaster A.-K."/>
            <person name="Ovreas L."/>
            <person name="Rohde M."/>
            <person name="Galperin M.Y."/>
            <person name="Jogler C."/>
        </authorList>
    </citation>
    <scope>NUCLEOTIDE SEQUENCE [LARGE SCALE GENOMIC DNA]</scope>
    <source>
        <strain evidence="1 2">Mal4</strain>
    </source>
</reference>
<keyword evidence="2" id="KW-1185">Reference proteome</keyword>
<gene>
    <name evidence="1" type="ORF">Mal4_22950</name>
</gene>
<dbReference type="Gene3D" id="1.25.10.10">
    <property type="entry name" value="Leucine-rich Repeat Variant"/>
    <property type="match status" value="2"/>
</dbReference>
<dbReference type="SUPFAM" id="SSF48371">
    <property type="entry name" value="ARM repeat"/>
    <property type="match status" value="1"/>
</dbReference>
<evidence type="ECO:0000313" key="2">
    <source>
        <dbReference type="Proteomes" id="UP000320496"/>
    </source>
</evidence>
<organism evidence="1 2">
    <name type="scientific">Maioricimonas rarisocia</name>
    <dbReference type="NCBI Taxonomy" id="2528026"/>
    <lineage>
        <taxon>Bacteria</taxon>
        <taxon>Pseudomonadati</taxon>
        <taxon>Planctomycetota</taxon>
        <taxon>Planctomycetia</taxon>
        <taxon>Planctomycetales</taxon>
        <taxon>Planctomycetaceae</taxon>
        <taxon>Maioricimonas</taxon>
    </lineage>
</organism>
<dbReference type="Pfam" id="PF13646">
    <property type="entry name" value="HEAT_2"/>
    <property type="match status" value="1"/>
</dbReference>
<proteinExistence type="predicted"/>
<dbReference type="GO" id="GO:0016491">
    <property type="term" value="F:oxidoreductase activity"/>
    <property type="evidence" value="ECO:0007669"/>
    <property type="project" value="TreeGrafter"/>
</dbReference>
<dbReference type="RefSeq" id="WP_145369306.1">
    <property type="nucleotide sequence ID" value="NZ_CP036275.1"/>
</dbReference>